<comment type="pathway">
    <text evidence="2">Aminoacyl-tRNA biosynthesis; selenocysteinyl-tRNA(Sec) biosynthesis; L-seryl-tRNA(Sec) from L-serine and tRNA(Sec): step 1/1.</text>
</comment>
<sequence>MIDVRLLRAEPEFVKAAMTRRAKPALIHDLEQAQQLDSRLRDITNERDALRAQVNGLSKDVAAMRRSKDESGAEALMTQSRALGESEKKLASEFDEVSSALREVLLMIPNLPHPEVSDGNGDKDNKVIKGPLQMPAQFADHQRVPHWETGVALGILDNERATKISGSMFTMQRGLGATMARALCQLALDRNADAFEEIRPPSLVLTSTLTATGQLPKFADDAFAIERDDLWCIPTAEVPLTSLHASETLNAEDLPLRYMAHTSCFRREAGSAGRDTRGMLRTHEFDKVEILAVTTAQQAPEMLIELTTRVESTIAALGLPYRVLEICTGDLGQSHHRSFDIEVYAPGCDQWLEVSSISWFSDYQARRAEIRCKHAGAKGSEIAHTLNASALAVPRVWAAILENFRQADGSVAIPEVLQPYMRGAKVISTSSRAKS</sequence>
<comment type="subcellular location">
    <subcellularLocation>
        <location evidence="1">Cytoplasm</location>
    </subcellularLocation>
</comment>
<evidence type="ECO:0000256" key="16">
    <source>
        <dbReference type="SAM" id="Coils"/>
    </source>
</evidence>
<keyword evidence="6" id="KW-0436">Ligase</keyword>
<dbReference type="PIRSF" id="PIRSF001529">
    <property type="entry name" value="Ser-tRNA-synth_IIa"/>
    <property type="match status" value="1"/>
</dbReference>
<dbReference type="AlphaFoldDB" id="A0A6J6B131"/>
<keyword evidence="10" id="KW-0030">Aminoacyl-tRNA synthetase</keyword>
<dbReference type="PANTHER" id="PTHR43697:SF1">
    <property type="entry name" value="SERINE--TRNA LIGASE"/>
    <property type="match status" value="1"/>
</dbReference>
<evidence type="ECO:0000256" key="4">
    <source>
        <dbReference type="ARBA" id="ARBA00012840"/>
    </source>
</evidence>
<dbReference type="SUPFAM" id="SSF46589">
    <property type="entry name" value="tRNA-binding arm"/>
    <property type="match status" value="1"/>
</dbReference>
<dbReference type="InterPro" id="IPR002317">
    <property type="entry name" value="Ser-tRNA-ligase_type_1"/>
</dbReference>
<comment type="catalytic activity">
    <reaction evidence="15">
        <text>tRNA(Ser) + L-serine + ATP = L-seryl-tRNA(Ser) + AMP + diphosphate + H(+)</text>
        <dbReference type="Rhea" id="RHEA:12292"/>
        <dbReference type="Rhea" id="RHEA-COMP:9669"/>
        <dbReference type="Rhea" id="RHEA-COMP:9703"/>
        <dbReference type="ChEBI" id="CHEBI:15378"/>
        <dbReference type="ChEBI" id="CHEBI:30616"/>
        <dbReference type="ChEBI" id="CHEBI:33019"/>
        <dbReference type="ChEBI" id="CHEBI:33384"/>
        <dbReference type="ChEBI" id="CHEBI:78442"/>
        <dbReference type="ChEBI" id="CHEBI:78533"/>
        <dbReference type="ChEBI" id="CHEBI:456215"/>
        <dbReference type="EC" id="6.1.1.11"/>
    </reaction>
</comment>
<evidence type="ECO:0000256" key="13">
    <source>
        <dbReference type="ARBA" id="ARBA00039158"/>
    </source>
</evidence>
<evidence type="ECO:0000256" key="6">
    <source>
        <dbReference type="ARBA" id="ARBA00022598"/>
    </source>
</evidence>
<dbReference type="PRINTS" id="PR00981">
    <property type="entry name" value="TRNASYNTHSER"/>
</dbReference>
<dbReference type="EMBL" id="CAEZSE010000048">
    <property type="protein sequence ID" value="CAB4532505.1"/>
    <property type="molecule type" value="Genomic_DNA"/>
</dbReference>
<evidence type="ECO:0000256" key="9">
    <source>
        <dbReference type="ARBA" id="ARBA00022917"/>
    </source>
</evidence>
<dbReference type="InterPro" id="IPR010978">
    <property type="entry name" value="tRNA-bd_arm"/>
</dbReference>
<protein>
    <recommendedName>
        <fullName evidence="13">Serine--tRNA ligase</fullName>
        <ecNumber evidence="4">6.1.1.11</ecNumber>
    </recommendedName>
    <alternativeName>
        <fullName evidence="11">Seryl-tRNA synthetase</fullName>
    </alternativeName>
    <alternativeName>
        <fullName evidence="12">Seryl-tRNA(Ser/Sec) synthetase</fullName>
    </alternativeName>
</protein>
<keyword evidence="8" id="KW-0067">ATP-binding</keyword>
<proteinExistence type="inferred from homology"/>
<evidence type="ECO:0000259" key="17">
    <source>
        <dbReference type="PROSITE" id="PS50862"/>
    </source>
</evidence>
<dbReference type="SUPFAM" id="SSF55681">
    <property type="entry name" value="Class II aaRS and biotin synthetases"/>
    <property type="match status" value="1"/>
</dbReference>
<dbReference type="NCBIfam" id="TIGR00414">
    <property type="entry name" value="serS"/>
    <property type="match status" value="1"/>
</dbReference>
<dbReference type="InterPro" id="IPR042103">
    <property type="entry name" value="SerRS_1_N_sf"/>
</dbReference>
<reference evidence="18" key="1">
    <citation type="submission" date="2020-05" db="EMBL/GenBank/DDBJ databases">
        <authorList>
            <person name="Chiriac C."/>
            <person name="Salcher M."/>
            <person name="Ghai R."/>
            <person name="Kavagutti S V."/>
        </authorList>
    </citation>
    <scope>NUCLEOTIDE SEQUENCE</scope>
</reference>
<dbReference type="Pfam" id="PF00587">
    <property type="entry name" value="tRNA-synt_2b"/>
    <property type="match status" value="1"/>
</dbReference>
<dbReference type="InterPro" id="IPR002314">
    <property type="entry name" value="aa-tRNA-synt_IIb"/>
</dbReference>
<evidence type="ECO:0000256" key="12">
    <source>
        <dbReference type="ARBA" id="ARBA00033352"/>
    </source>
</evidence>
<evidence type="ECO:0000256" key="15">
    <source>
        <dbReference type="ARBA" id="ARBA00048823"/>
    </source>
</evidence>
<feature type="domain" description="Aminoacyl-transfer RNA synthetases class-II family profile" evidence="17">
    <location>
        <begin position="179"/>
        <end position="414"/>
    </location>
</feature>
<gene>
    <name evidence="18" type="ORF">UFOPK1353_00422</name>
</gene>
<evidence type="ECO:0000256" key="2">
    <source>
        <dbReference type="ARBA" id="ARBA00005045"/>
    </source>
</evidence>
<evidence type="ECO:0000256" key="10">
    <source>
        <dbReference type="ARBA" id="ARBA00023146"/>
    </source>
</evidence>
<evidence type="ECO:0000256" key="8">
    <source>
        <dbReference type="ARBA" id="ARBA00022840"/>
    </source>
</evidence>
<comment type="similarity">
    <text evidence="3">Belongs to the class-II aminoacyl-tRNA synthetase family. Type-1 seryl-tRNA synthetase subfamily.</text>
</comment>
<name>A0A6J6B131_9ZZZZ</name>
<dbReference type="InterPro" id="IPR045864">
    <property type="entry name" value="aa-tRNA-synth_II/BPL/LPL"/>
</dbReference>
<dbReference type="Gene3D" id="1.10.287.40">
    <property type="entry name" value="Serine-tRNA synthetase, tRNA binding domain"/>
    <property type="match status" value="1"/>
</dbReference>
<keyword evidence="5" id="KW-0963">Cytoplasm</keyword>
<accession>A0A6J6B131</accession>
<evidence type="ECO:0000256" key="1">
    <source>
        <dbReference type="ARBA" id="ARBA00004496"/>
    </source>
</evidence>
<keyword evidence="9" id="KW-0648">Protein biosynthesis</keyword>
<dbReference type="Gene3D" id="3.30.930.10">
    <property type="entry name" value="Bira Bifunctional Protein, Domain 2"/>
    <property type="match status" value="1"/>
</dbReference>
<evidence type="ECO:0000256" key="11">
    <source>
        <dbReference type="ARBA" id="ARBA00031113"/>
    </source>
</evidence>
<evidence type="ECO:0000256" key="14">
    <source>
        <dbReference type="ARBA" id="ARBA00047929"/>
    </source>
</evidence>
<organism evidence="18">
    <name type="scientific">freshwater metagenome</name>
    <dbReference type="NCBI Taxonomy" id="449393"/>
    <lineage>
        <taxon>unclassified sequences</taxon>
        <taxon>metagenomes</taxon>
        <taxon>ecological metagenomes</taxon>
    </lineage>
</organism>
<evidence type="ECO:0000256" key="7">
    <source>
        <dbReference type="ARBA" id="ARBA00022741"/>
    </source>
</evidence>
<dbReference type="GO" id="GO:0005524">
    <property type="term" value="F:ATP binding"/>
    <property type="evidence" value="ECO:0007669"/>
    <property type="project" value="UniProtKB-KW"/>
</dbReference>
<dbReference type="InterPro" id="IPR006195">
    <property type="entry name" value="aa-tRNA-synth_II"/>
</dbReference>
<evidence type="ECO:0000256" key="5">
    <source>
        <dbReference type="ARBA" id="ARBA00022490"/>
    </source>
</evidence>
<dbReference type="EC" id="6.1.1.11" evidence="4"/>
<evidence type="ECO:0000313" key="18">
    <source>
        <dbReference type="EMBL" id="CAB4532505.1"/>
    </source>
</evidence>
<feature type="coiled-coil region" evidence="16">
    <location>
        <begin position="33"/>
        <end position="60"/>
    </location>
</feature>
<evidence type="ECO:0000256" key="3">
    <source>
        <dbReference type="ARBA" id="ARBA00010728"/>
    </source>
</evidence>
<keyword evidence="16" id="KW-0175">Coiled coil</keyword>
<dbReference type="PROSITE" id="PS50862">
    <property type="entry name" value="AA_TRNA_LIGASE_II"/>
    <property type="match status" value="1"/>
</dbReference>
<dbReference type="PANTHER" id="PTHR43697">
    <property type="entry name" value="SERYL-TRNA SYNTHETASE"/>
    <property type="match status" value="1"/>
</dbReference>
<dbReference type="GO" id="GO:0004828">
    <property type="term" value="F:serine-tRNA ligase activity"/>
    <property type="evidence" value="ECO:0007669"/>
    <property type="project" value="UniProtKB-EC"/>
</dbReference>
<keyword evidence="7" id="KW-0547">Nucleotide-binding</keyword>
<comment type="catalytic activity">
    <reaction evidence="14">
        <text>tRNA(Sec) + L-serine + ATP = L-seryl-tRNA(Sec) + AMP + diphosphate + H(+)</text>
        <dbReference type="Rhea" id="RHEA:42580"/>
        <dbReference type="Rhea" id="RHEA-COMP:9742"/>
        <dbReference type="Rhea" id="RHEA-COMP:10128"/>
        <dbReference type="ChEBI" id="CHEBI:15378"/>
        <dbReference type="ChEBI" id="CHEBI:30616"/>
        <dbReference type="ChEBI" id="CHEBI:33019"/>
        <dbReference type="ChEBI" id="CHEBI:33384"/>
        <dbReference type="ChEBI" id="CHEBI:78442"/>
        <dbReference type="ChEBI" id="CHEBI:78533"/>
        <dbReference type="ChEBI" id="CHEBI:456215"/>
        <dbReference type="EC" id="6.1.1.11"/>
    </reaction>
</comment>
<dbReference type="Pfam" id="PF02403">
    <property type="entry name" value="Seryl_tRNA_N"/>
    <property type="match status" value="1"/>
</dbReference>
<dbReference type="GO" id="GO:0005737">
    <property type="term" value="C:cytoplasm"/>
    <property type="evidence" value="ECO:0007669"/>
    <property type="project" value="UniProtKB-SubCell"/>
</dbReference>
<dbReference type="InterPro" id="IPR015866">
    <property type="entry name" value="Ser-tRNA-synth_1_N"/>
</dbReference>
<dbReference type="GO" id="GO:0006434">
    <property type="term" value="P:seryl-tRNA aminoacylation"/>
    <property type="evidence" value="ECO:0007669"/>
    <property type="project" value="InterPro"/>
</dbReference>